<organism evidence="2 3">
    <name type="scientific">Alteribacillus persepolensis</name>
    <dbReference type="NCBI Taxonomy" id="568899"/>
    <lineage>
        <taxon>Bacteria</taxon>
        <taxon>Bacillati</taxon>
        <taxon>Bacillota</taxon>
        <taxon>Bacilli</taxon>
        <taxon>Bacillales</taxon>
        <taxon>Bacillaceae</taxon>
        <taxon>Alteribacillus</taxon>
    </lineage>
</organism>
<evidence type="ECO:0000256" key="1">
    <source>
        <dbReference type="SAM" id="Phobius"/>
    </source>
</evidence>
<dbReference type="STRING" id="568899.SAMN05192534_10624"/>
<dbReference type="AlphaFoldDB" id="A0A1G8CN55"/>
<sequence>MMNEFEKDVQSKRNDFNDSVVAFIYSFVFFSLIFIIATVVDVASKF</sequence>
<dbReference type="InterPro" id="IPR025416">
    <property type="entry name" value="YqzM"/>
</dbReference>
<keyword evidence="1" id="KW-1133">Transmembrane helix</keyword>
<evidence type="ECO:0000313" key="3">
    <source>
        <dbReference type="Proteomes" id="UP000199163"/>
    </source>
</evidence>
<keyword evidence="1" id="KW-0472">Membrane</keyword>
<feature type="transmembrane region" description="Helical" evidence="1">
    <location>
        <begin position="20"/>
        <end position="43"/>
    </location>
</feature>
<evidence type="ECO:0000313" key="2">
    <source>
        <dbReference type="EMBL" id="SDH47007.1"/>
    </source>
</evidence>
<accession>A0A1G8CN55</accession>
<gene>
    <name evidence="2" type="ORF">SAMN05192534_10624</name>
</gene>
<keyword evidence="1" id="KW-0812">Transmembrane</keyword>
<name>A0A1G8CN55_9BACI</name>
<protein>
    <submittedName>
        <fullName evidence="2">YqzM-like protein</fullName>
    </submittedName>
</protein>
<dbReference type="Proteomes" id="UP000199163">
    <property type="component" value="Unassembled WGS sequence"/>
</dbReference>
<reference evidence="2 3" key="1">
    <citation type="submission" date="2016-10" db="EMBL/GenBank/DDBJ databases">
        <authorList>
            <person name="de Groot N.N."/>
        </authorList>
    </citation>
    <scope>NUCLEOTIDE SEQUENCE [LARGE SCALE GENOMIC DNA]</scope>
    <source>
        <strain evidence="2 3">DSM 21632</strain>
    </source>
</reference>
<dbReference type="Pfam" id="PF14141">
    <property type="entry name" value="YqzM"/>
    <property type="match status" value="1"/>
</dbReference>
<keyword evidence="3" id="KW-1185">Reference proteome</keyword>
<proteinExistence type="predicted"/>
<dbReference type="EMBL" id="FNDK01000006">
    <property type="protein sequence ID" value="SDH47007.1"/>
    <property type="molecule type" value="Genomic_DNA"/>
</dbReference>